<evidence type="ECO:0000256" key="1">
    <source>
        <dbReference type="ARBA" id="ARBA00012528"/>
    </source>
</evidence>
<dbReference type="InterPro" id="IPR029787">
    <property type="entry name" value="Nucleotide_cyclase"/>
</dbReference>
<evidence type="ECO:0000313" key="6">
    <source>
        <dbReference type="Proteomes" id="UP001467690"/>
    </source>
</evidence>
<protein>
    <recommendedName>
        <fullName evidence="1">diguanylate cyclase</fullName>
        <ecNumber evidence="1">2.7.7.65</ecNumber>
    </recommendedName>
</protein>
<dbReference type="Gene3D" id="3.30.70.270">
    <property type="match status" value="1"/>
</dbReference>
<name>A0ABV1RKR7_9ALTE</name>
<dbReference type="InterPro" id="IPR000160">
    <property type="entry name" value="GGDEF_dom"/>
</dbReference>
<dbReference type="InterPro" id="IPR043128">
    <property type="entry name" value="Rev_trsase/Diguanyl_cyclase"/>
</dbReference>
<keyword evidence="3" id="KW-0812">Transmembrane</keyword>
<dbReference type="PANTHER" id="PTHR45138">
    <property type="entry name" value="REGULATORY COMPONENTS OF SENSORY TRANSDUCTION SYSTEM"/>
    <property type="match status" value="1"/>
</dbReference>
<dbReference type="SUPFAM" id="SSF55781">
    <property type="entry name" value="GAF domain-like"/>
    <property type="match status" value="1"/>
</dbReference>
<proteinExistence type="predicted"/>
<comment type="catalytic activity">
    <reaction evidence="2">
        <text>2 GTP = 3',3'-c-di-GMP + 2 diphosphate</text>
        <dbReference type="Rhea" id="RHEA:24898"/>
        <dbReference type="ChEBI" id="CHEBI:33019"/>
        <dbReference type="ChEBI" id="CHEBI:37565"/>
        <dbReference type="ChEBI" id="CHEBI:58805"/>
        <dbReference type="EC" id="2.7.7.65"/>
    </reaction>
</comment>
<accession>A0ABV1RKR7</accession>
<keyword evidence="3" id="KW-1133">Transmembrane helix</keyword>
<dbReference type="PANTHER" id="PTHR45138:SF9">
    <property type="entry name" value="DIGUANYLATE CYCLASE DGCM-RELATED"/>
    <property type="match status" value="1"/>
</dbReference>
<feature type="domain" description="GGDEF" evidence="4">
    <location>
        <begin position="391"/>
        <end position="522"/>
    </location>
</feature>
<dbReference type="CDD" id="cd01949">
    <property type="entry name" value="GGDEF"/>
    <property type="match status" value="1"/>
</dbReference>
<evidence type="ECO:0000256" key="2">
    <source>
        <dbReference type="ARBA" id="ARBA00034247"/>
    </source>
</evidence>
<dbReference type="EC" id="2.7.7.65" evidence="1"/>
<dbReference type="SMART" id="SM00267">
    <property type="entry name" value="GGDEF"/>
    <property type="match status" value="1"/>
</dbReference>
<reference evidence="5 6" key="1">
    <citation type="submission" date="2024-06" db="EMBL/GenBank/DDBJ databases">
        <authorList>
            <person name="Chen R.Y."/>
        </authorList>
    </citation>
    <scope>NUCLEOTIDE SEQUENCE [LARGE SCALE GENOMIC DNA]</scope>
    <source>
        <strain evidence="5 6">D2</strain>
    </source>
</reference>
<dbReference type="NCBIfam" id="TIGR00254">
    <property type="entry name" value="GGDEF"/>
    <property type="match status" value="1"/>
</dbReference>
<evidence type="ECO:0000313" key="5">
    <source>
        <dbReference type="EMBL" id="MER2493528.1"/>
    </source>
</evidence>
<dbReference type="GO" id="GO:0052621">
    <property type="term" value="F:diguanylate cyclase activity"/>
    <property type="evidence" value="ECO:0007669"/>
    <property type="project" value="UniProtKB-EC"/>
</dbReference>
<keyword evidence="5" id="KW-0808">Transferase</keyword>
<keyword evidence="6" id="KW-1185">Reference proteome</keyword>
<keyword evidence="3" id="KW-0472">Membrane</keyword>
<dbReference type="EMBL" id="JBELOE010000265">
    <property type="protein sequence ID" value="MER2493528.1"/>
    <property type="molecule type" value="Genomic_DNA"/>
</dbReference>
<dbReference type="Pfam" id="PF00990">
    <property type="entry name" value="GGDEF"/>
    <property type="match status" value="1"/>
</dbReference>
<dbReference type="PROSITE" id="PS50887">
    <property type="entry name" value="GGDEF"/>
    <property type="match status" value="1"/>
</dbReference>
<feature type="transmembrane region" description="Helical" evidence="3">
    <location>
        <begin position="12"/>
        <end position="30"/>
    </location>
</feature>
<feature type="transmembrane region" description="Helical" evidence="3">
    <location>
        <begin position="169"/>
        <end position="187"/>
    </location>
</feature>
<sequence>MESNTLRKSCFFWFSGLILVVLVVALQYVIESKLKENQRHQLSDIANLYITLFNQIYVEELEPAYHETQQVFYQGRQDDLIATIMDENGNVIVHSSLHWSEISKLPNQRQFKEVSSLFTQDSSYVLRNDPQSGIKYLHFATGFISPDNMNYIARISVPQKSFITLLNNFRIQIAVFIVTFIGFYWFSHTSERKNVLKLASKHTSELENTIKQTAGNYIELQKASSCMAVANTYDEAINICQQLFTTTYPHIFAAIELLTPSEKVRLDCWAIRIGHTYNATKEEGFCAHTLTAMQKYNCRSHVCFPLLAEGNTFGVLTIMCTSENKETTISKSNETQFEFIAQSLALNLARIELKDKLNKKANTDSMTHLWNRRYFFGKLNKWQAKAENLNLRAAILMIDVDHFKTINDTLGHEAGDKALRLLAKTLKANTRDENDIAARIGGEEFALFCEGLEIEQATAMFSRISNMLAEHPLTNGKIITISMGVAFYPDISLKNDELIRQADKALYLAKERGRNQICFSSSNPLKSVPNSTTTRRS</sequence>
<evidence type="ECO:0000256" key="3">
    <source>
        <dbReference type="SAM" id="Phobius"/>
    </source>
</evidence>
<dbReference type="Proteomes" id="UP001467690">
    <property type="component" value="Unassembled WGS sequence"/>
</dbReference>
<dbReference type="SUPFAM" id="SSF55073">
    <property type="entry name" value="Nucleotide cyclase"/>
    <property type="match status" value="1"/>
</dbReference>
<dbReference type="InterPro" id="IPR029016">
    <property type="entry name" value="GAF-like_dom_sf"/>
</dbReference>
<evidence type="ECO:0000259" key="4">
    <source>
        <dbReference type="PROSITE" id="PS50887"/>
    </source>
</evidence>
<dbReference type="RefSeq" id="WP_350402662.1">
    <property type="nucleotide sequence ID" value="NZ_JBELOE010000265.1"/>
</dbReference>
<gene>
    <name evidence="5" type="ORF">ABS311_16740</name>
</gene>
<keyword evidence="5" id="KW-0548">Nucleotidyltransferase</keyword>
<organism evidence="5 6">
    <name type="scientific">Catenovulum sediminis</name>
    <dbReference type="NCBI Taxonomy" id="1740262"/>
    <lineage>
        <taxon>Bacteria</taxon>
        <taxon>Pseudomonadati</taxon>
        <taxon>Pseudomonadota</taxon>
        <taxon>Gammaproteobacteria</taxon>
        <taxon>Alteromonadales</taxon>
        <taxon>Alteromonadaceae</taxon>
        <taxon>Catenovulum</taxon>
    </lineage>
</organism>
<dbReference type="InterPro" id="IPR050469">
    <property type="entry name" value="Diguanylate_Cyclase"/>
</dbReference>
<comment type="caution">
    <text evidence="5">The sequence shown here is derived from an EMBL/GenBank/DDBJ whole genome shotgun (WGS) entry which is preliminary data.</text>
</comment>
<dbReference type="Gene3D" id="3.30.450.40">
    <property type="match status" value="1"/>
</dbReference>